<protein>
    <recommendedName>
        <fullName evidence="1">DUF5689 domain-containing protein</fullName>
    </recommendedName>
</protein>
<sequence length="459" mass="49984">MKNVLLVSAMISLFSSCVKEEYANPIVADCVNPGLIATKEVKDIYAIAKNPTGTPANSPTYTEDDIIEAYVISSDEGGNFFKSMYLQPLDGSKGFNFSINEGNVYAKNLQPGKKVFLKLKGLAFANPTSFGIGLIFGAPPTDKFAVDRLSELTYKQYIIPSCDVVSEDAIVKHLSLSEVKKDIYLNTLVEIDDVQFSDATAGGTYDTDRTDNSDSSTIINSGVKGSIELDVRVSRYANFAGYKVPRGHGKIRGVLTKYGTGYQIIMRTERDVKMESPRVSPPVDPALQFTGSLTESFESYSVGDKVFPKFINDQTVGNRYWALKQFPTGTGNKYIEMTSFGGGGVIAKSYFLVPVDFTAANTFTFKKEIRYNAGEVLKVFYVTSDNYAPNGPIDVTKFTDITSSFSLVYPASGSSDNSFSSAGTYSIPASLTGTGFFVFQYSGTPTVTTTIQLDDITIN</sequence>
<feature type="domain" description="DUF5689" evidence="1">
    <location>
        <begin position="38"/>
        <end position="272"/>
    </location>
</feature>
<evidence type="ECO:0000313" key="2">
    <source>
        <dbReference type="EMBL" id="PWA06969.1"/>
    </source>
</evidence>
<gene>
    <name evidence="2" type="ORF">DB895_02640</name>
</gene>
<dbReference type="Pfam" id="PF18942">
    <property type="entry name" value="DUF5689"/>
    <property type="match status" value="1"/>
</dbReference>
<dbReference type="EMBL" id="QCZI01000002">
    <property type="protein sequence ID" value="PWA06969.1"/>
    <property type="molecule type" value="Genomic_DNA"/>
</dbReference>
<evidence type="ECO:0000259" key="1">
    <source>
        <dbReference type="Pfam" id="PF18942"/>
    </source>
</evidence>
<evidence type="ECO:0000313" key="3">
    <source>
        <dbReference type="Proteomes" id="UP000245449"/>
    </source>
</evidence>
<dbReference type="NCBIfam" id="NF038128">
    <property type="entry name" value="choice_anch_J"/>
    <property type="match status" value="1"/>
</dbReference>
<dbReference type="InterPro" id="IPR043744">
    <property type="entry name" value="DUF5689"/>
</dbReference>
<dbReference type="AlphaFoldDB" id="A0A2U1JPT8"/>
<organism evidence="2 3">
    <name type="scientific">Flavobacterium psychrotolerans</name>
    <dbReference type="NCBI Taxonomy" id="2169410"/>
    <lineage>
        <taxon>Bacteria</taxon>
        <taxon>Pseudomonadati</taxon>
        <taxon>Bacteroidota</taxon>
        <taxon>Flavobacteriia</taxon>
        <taxon>Flavobacteriales</taxon>
        <taxon>Flavobacteriaceae</taxon>
        <taxon>Flavobacterium</taxon>
    </lineage>
</organism>
<name>A0A2U1JPT8_9FLAO</name>
<accession>A0A2U1JPT8</accession>
<comment type="caution">
    <text evidence="2">The sequence shown here is derived from an EMBL/GenBank/DDBJ whole genome shotgun (WGS) entry which is preliminary data.</text>
</comment>
<proteinExistence type="predicted"/>
<dbReference type="OrthoDB" id="1492759at2"/>
<dbReference type="Proteomes" id="UP000245449">
    <property type="component" value="Unassembled WGS sequence"/>
</dbReference>
<dbReference type="PROSITE" id="PS51257">
    <property type="entry name" value="PROKAR_LIPOPROTEIN"/>
    <property type="match status" value="1"/>
</dbReference>
<keyword evidence="3" id="KW-1185">Reference proteome</keyword>
<reference evidence="2 3" key="1">
    <citation type="submission" date="2018-04" db="EMBL/GenBank/DDBJ databases">
        <title>Flavobacterium sp. nov., isolated from glacier ice.</title>
        <authorList>
            <person name="Liu Q."/>
            <person name="Xin Y.-H."/>
        </authorList>
    </citation>
    <scope>NUCLEOTIDE SEQUENCE [LARGE SCALE GENOMIC DNA]</scope>
    <source>
        <strain evidence="2 3">RB1R5</strain>
    </source>
</reference>